<evidence type="ECO:0000256" key="1">
    <source>
        <dbReference type="ARBA" id="ARBA00010052"/>
    </source>
</evidence>
<keyword evidence="2" id="KW-0540">Nuclease</keyword>
<evidence type="ECO:0000256" key="3">
    <source>
        <dbReference type="ARBA" id="ARBA00022759"/>
    </source>
</evidence>
<dbReference type="SMART" id="SM00477">
    <property type="entry name" value="NUC"/>
    <property type="match status" value="1"/>
</dbReference>
<feature type="active site" description="Proton acceptor" evidence="4">
    <location>
        <position position="202"/>
    </location>
</feature>
<dbReference type="GO" id="GO:0004521">
    <property type="term" value="F:RNA endonuclease activity"/>
    <property type="evidence" value="ECO:0007669"/>
    <property type="project" value="TreeGrafter"/>
</dbReference>
<feature type="domain" description="ENPP1-3/EXOG-like endonuclease/phosphodiesterase" evidence="6">
    <location>
        <begin position="159"/>
        <end position="341"/>
    </location>
</feature>
<feature type="non-terminal residue" evidence="8">
    <location>
        <position position="1"/>
    </location>
</feature>
<dbReference type="GO" id="GO:0003676">
    <property type="term" value="F:nucleic acid binding"/>
    <property type="evidence" value="ECO:0007669"/>
    <property type="project" value="InterPro"/>
</dbReference>
<sequence>KNPVHFSPEHHFVLDLKPYFIYPDILNSKSQVLKIKTKEHRLVSCPGKKNKFKDGEQKLKSLFCKLGKLVLQDKESIAEDINCKRRPMGSIRHTNIKCHGTKDGVFHVIGWKIDTNWFIPQIIVCWDGTRETTLFTKHIIHGQYLKNRVPSPGRPNFKREEFYSENIGEFYTHKFQENTFKFLLGRVSNIPGSRRYYFARGHLAPDADFVNPSEQDETYFYSNAIPQLQSFNNGNWKKVENSLRDLAMEKNRSLVVYSGTFGILTLKDERGKDVPIYLCPEKHLYPIPLIIWKVVHDPVAKEAVTILGLNTMTNEADKREAFFDTCDNICDQILWLEIDEEKDFRKGSILCCSWNQFKTNVAPLEDLGRPKLLKI</sequence>
<evidence type="ECO:0000313" key="9">
    <source>
        <dbReference type="Proteomes" id="UP000326759"/>
    </source>
</evidence>
<dbReference type="InterPro" id="IPR044929">
    <property type="entry name" value="DNA/RNA_non-sp_Endonuclease_sf"/>
</dbReference>
<dbReference type="SUPFAM" id="SSF54060">
    <property type="entry name" value="His-Me finger endonucleases"/>
    <property type="match status" value="1"/>
</dbReference>
<dbReference type="SMART" id="SM00892">
    <property type="entry name" value="Endonuclease_NS"/>
    <property type="match status" value="1"/>
</dbReference>
<keyword evidence="3" id="KW-0255">Endonuclease</keyword>
<organism evidence="8 9">
    <name type="scientific">Armadillidium nasatum</name>
    <dbReference type="NCBI Taxonomy" id="96803"/>
    <lineage>
        <taxon>Eukaryota</taxon>
        <taxon>Metazoa</taxon>
        <taxon>Ecdysozoa</taxon>
        <taxon>Arthropoda</taxon>
        <taxon>Crustacea</taxon>
        <taxon>Multicrustacea</taxon>
        <taxon>Malacostraca</taxon>
        <taxon>Eumalacostraca</taxon>
        <taxon>Peracarida</taxon>
        <taxon>Isopoda</taxon>
        <taxon>Oniscidea</taxon>
        <taxon>Crinocheta</taxon>
        <taxon>Armadillidiidae</taxon>
        <taxon>Armadillidium</taxon>
    </lineage>
</organism>
<dbReference type="GO" id="GO:0005634">
    <property type="term" value="C:nucleus"/>
    <property type="evidence" value="ECO:0007669"/>
    <property type="project" value="TreeGrafter"/>
</dbReference>
<keyword evidence="5" id="KW-0479">Metal-binding</keyword>
<evidence type="ECO:0000313" key="8">
    <source>
        <dbReference type="EMBL" id="KAB7498474.1"/>
    </source>
</evidence>
<protein>
    <recommendedName>
        <fullName evidence="10">DNA/RNA non-specific endonuclease domain-containing protein</fullName>
    </recommendedName>
</protein>
<dbReference type="InterPro" id="IPR044925">
    <property type="entry name" value="His-Me_finger_sf"/>
</dbReference>
<accession>A0A5N5SW75</accession>
<dbReference type="GO" id="GO:0046872">
    <property type="term" value="F:metal ion binding"/>
    <property type="evidence" value="ECO:0007669"/>
    <property type="project" value="UniProtKB-KW"/>
</dbReference>
<keyword evidence="9" id="KW-1185">Reference proteome</keyword>
<evidence type="ECO:0000256" key="5">
    <source>
        <dbReference type="PIRSR" id="PIRSR640255-2"/>
    </source>
</evidence>
<dbReference type="PANTHER" id="PTHR13966:SF17">
    <property type="entry name" value="ENDONUCLEASE-RELATED"/>
    <property type="match status" value="1"/>
</dbReference>
<dbReference type="AlphaFoldDB" id="A0A5N5SW75"/>
<dbReference type="InterPro" id="IPR020821">
    <property type="entry name" value="ENPP1-3/EXOG-like_nuc-like"/>
</dbReference>
<feature type="domain" description="DNA/RNA non-specific endonuclease/pyrophosphatase/phosphodiesterase" evidence="7">
    <location>
        <begin position="118"/>
        <end position="364"/>
    </location>
</feature>
<comment type="similarity">
    <text evidence="1">Belongs to the DNA/RNA non-specific endonuclease family.</text>
</comment>
<proteinExistence type="inferred from homology"/>
<evidence type="ECO:0008006" key="10">
    <source>
        <dbReference type="Google" id="ProtNLM"/>
    </source>
</evidence>
<dbReference type="GO" id="GO:0006309">
    <property type="term" value="P:apoptotic DNA fragmentation"/>
    <property type="evidence" value="ECO:0007669"/>
    <property type="project" value="TreeGrafter"/>
</dbReference>
<comment type="caution">
    <text evidence="8">The sequence shown here is derived from an EMBL/GenBank/DDBJ whole genome shotgun (WGS) entry which is preliminary data.</text>
</comment>
<dbReference type="EMBL" id="SEYY01019254">
    <property type="protein sequence ID" value="KAB7498474.1"/>
    <property type="molecule type" value="Genomic_DNA"/>
</dbReference>
<name>A0A5N5SW75_9CRUS</name>
<dbReference type="InterPro" id="IPR001604">
    <property type="entry name" value="Endo_G_ENPP1-like_dom"/>
</dbReference>
<dbReference type="InterPro" id="IPR040255">
    <property type="entry name" value="Non-specific_endonuclease"/>
</dbReference>
<dbReference type="GO" id="GO:0005743">
    <property type="term" value="C:mitochondrial inner membrane"/>
    <property type="evidence" value="ECO:0007669"/>
    <property type="project" value="TreeGrafter"/>
</dbReference>
<reference evidence="8 9" key="1">
    <citation type="journal article" date="2019" name="PLoS Biol.">
        <title>Sex chromosomes control vertical transmission of feminizing Wolbachia symbionts in an isopod.</title>
        <authorList>
            <person name="Becking T."/>
            <person name="Chebbi M.A."/>
            <person name="Giraud I."/>
            <person name="Moumen B."/>
            <person name="Laverre T."/>
            <person name="Caubet Y."/>
            <person name="Peccoud J."/>
            <person name="Gilbert C."/>
            <person name="Cordaux R."/>
        </authorList>
    </citation>
    <scope>NUCLEOTIDE SEQUENCE [LARGE SCALE GENOMIC DNA]</scope>
    <source>
        <strain evidence="8">ANa2</strain>
        <tissue evidence="8">Whole body excluding digestive tract and cuticle</tissue>
    </source>
</reference>
<dbReference type="GO" id="GO:0000014">
    <property type="term" value="F:single-stranded DNA endodeoxyribonuclease activity"/>
    <property type="evidence" value="ECO:0007669"/>
    <property type="project" value="TreeGrafter"/>
</dbReference>
<dbReference type="OrthoDB" id="5960141at2759"/>
<evidence type="ECO:0000256" key="2">
    <source>
        <dbReference type="ARBA" id="ARBA00022722"/>
    </source>
</evidence>
<dbReference type="Gene3D" id="3.40.570.10">
    <property type="entry name" value="Extracellular Endonuclease, subunit A"/>
    <property type="match status" value="1"/>
</dbReference>
<keyword evidence="3" id="KW-0378">Hydrolase</keyword>
<feature type="binding site" evidence="5">
    <location>
        <position position="232"/>
    </location>
    <ligand>
        <name>Mg(2+)</name>
        <dbReference type="ChEBI" id="CHEBI:18420"/>
        <note>catalytic</note>
    </ligand>
</feature>
<evidence type="ECO:0000259" key="7">
    <source>
        <dbReference type="SMART" id="SM00892"/>
    </source>
</evidence>
<evidence type="ECO:0000256" key="4">
    <source>
        <dbReference type="PIRSR" id="PIRSR640255-1"/>
    </source>
</evidence>
<dbReference type="Proteomes" id="UP000326759">
    <property type="component" value="Unassembled WGS sequence"/>
</dbReference>
<evidence type="ECO:0000259" key="6">
    <source>
        <dbReference type="SMART" id="SM00477"/>
    </source>
</evidence>
<gene>
    <name evidence="8" type="ORF">Anas_04327</name>
</gene>
<dbReference type="Pfam" id="PF01223">
    <property type="entry name" value="Endonuclease_NS"/>
    <property type="match status" value="1"/>
</dbReference>
<dbReference type="PANTHER" id="PTHR13966">
    <property type="entry name" value="ENDONUCLEASE RELATED"/>
    <property type="match status" value="1"/>
</dbReference>